<dbReference type="PANTHER" id="PTHR45617">
    <property type="entry name" value="LEUCINE RICH REPEAT FAMILY PROTEIN"/>
    <property type="match status" value="1"/>
</dbReference>
<feature type="compositionally biased region" description="Acidic residues" evidence="4">
    <location>
        <begin position="459"/>
        <end position="481"/>
    </location>
</feature>
<dbReference type="EMBL" id="JADXDR010000044">
    <property type="protein sequence ID" value="KAI7843023.1"/>
    <property type="molecule type" value="Genomic_DNA"/>
</dbReference>
<sequence length="481" mass="51153">MNAQLVPIHQLPDGVLTRIFVAAAIKPEDPNYPGSGGTVLPVVSALSLVCKRWRGLCFGASQLWEMLRLEEAHGVVDAGQRQRWLQGKLWLLQRVGPLVAHLCLAARHNALSMTEPLMRAAPCTLPALSLSMCFGALFRDVPPLLALARVCFPSLASLELNTTAGHLLCDFARPDLEDMDEPAAQRETALMGSVVASVKALAGTLTELSLLMSPDIPVCLVPLAALRRLRRLRVAGMPFREASWGVGWSFTLPQPGTLTLRGGLVSQLPALLAALRPPAAQPLEKLFLSDQRADEGAAPAAAALRQLRQLAPHLEHVCELEACNSASSAVLEPLLLQLPRLKTLRLDGCRLSALPAEPYLSGLRTLSLAGNDLQQLPPAVLQAARLQQLVLQGNRRLSPSGAQLWQLLQALPELQLLNLAGTGIGEDAANMLKAAAAERGLTVGLRDATAAPGGVAPMAEDEPLSELESSGDDGDGSDEEG</sequence>
<dbReference type="InterPro" id="IPR032675">
    <property type="entry name" value="LRR_dom_sf"/>
</dbReference>
<protein>
    <submittedName>
        <fullName evidence="5">Uncharacterized protein</fullName>
    </submittedName>
</protein>
<evidence type="ECO:0000256" key="3">
    <source>
        <dbReference type="ARBA" id="ARBA00022737"/>
    </source>
</evidence>
<comment type="subcellular location">
    <subcellularLocation>
        <location evidence="1">Cytoplasm</location>
        <location evidence="1">Cytoskeleton</location>
        <location evidence="1">Cilium axoneme</location>
    </subcellularLocation>
</comment>
<dbReference type="Proteomes" id="UP001205105">
    <property type="component" value="Unassembled WGS sequence"/>
</dbReference>
<evidence type="ECO:0000256" key="2">
    <source>
        <dbReference type="ARBA" id="ARBA00022614"/>
    </source>
</evidence>
<feature type="region of interest" description="Disordered" evidence="4">
    <location>
        <begin position="448"/>
        <end position="481"/>
    </location>
</feature>
<evidence type="ECO:0000256" key="1">
    <source>
        <dbReference type="ARBA" id="ARBA00004430"/>
    </source>
</evidence>
<keyword evidence="2" id="KW-0433">Leucine-rich repeat</keyword>
<keyword evidence="6" id="KW-1185">Reference proteome</keyword>
<dbReference type="SMART" id="SM00369">
    <property type="entry name" value="LRR_TYP"/>
    <property type="match status" value="2"/>
</dbReference>
<dbReference type="GO" id="GO:0005930">
    <property type="term" value="C:axoneme"/>
    <property type="evidence" value="ECO:0007669"/>
    <property type="project" value="UniProtKB-SubCell"/>
</dbReference>
<name>A0AAD5DV23_9CHLO</name>
<dbReference type="AlphaFoldDB" id="A0AAD5DV23"/>
<reference evidence="5" key="1">
    <citation type="submission" date="2020-11" db="EMBL/GenBank/DDBJ databases">
        <title>Chlorella ohadii genome sequencing and assembly.</title>
        <authorList>
            <person name="Murik O."/>
            <person name="Treves H."/>
            <person name="Kedem I."/>
            <person name="Shotland Y."/>
            <person name="Kaplan A."/>
        </authorList>
    </citation>
    <scope>NUCLEOTIDE SEQUENCE</scope>
    <source>
        <strain evidence="5">1</strain>
    </source>
</reference>
<keyword evidence="3" id="KW-0677">Repeat</keyword>
<organism evidence="5 6">
    <name type="scientific">Chlorella ohadii</name>
    <dbReference type="NCBI Taxonomy" id="2649997"/>
    <lineage>
        <taxon>Eukaryota</taxon>
        <taxon>Viridiplantae</taxon>
        <taxon>Chlorophyta</taxon>
        <taxon>core chlorophytes</taxon>
        <taxon>Trebouxiophyceae</taxon>
        <taxon>Chlorellales</taxon>
        <taxon>Chlorellaceae</taxon>
        <taxon>Chlorella clade</taxon>
        <taxon>Chlorella</taxon>
    </lineage>
</organism>
<dbReference type="Gene3D" id="3.80.10.10">
    <property type="entry name" value="Ribonuclease Inhibitor"/>
    <property type="match status" value="1"/>
</dbReference>
<evidence type="ECO:0000313" key="6">
    <source>
        <dbReference type="Proteomes" id="UP001205105"/>
    </source>
</evidence>
<dbReference type="SUPFAM" id="SSF52047">
    <property type="entry name" value="RNI-like"/>
    <property type="match status" value="1"/>
</dbReference>
<comment type="caution">
    <text evidence="5">The sequence shown here is derived from an EMBL/GenBank/DDBJ whole genome shotgun (WGS) entry which is preliminary data.</text>
</comment>
<gene>
    <name evidence="5" type="ORF">COHA_003355</name>
</gene>
<dbReference type="PANTHER" id="PTHR45617:SF165">
    <property type="entry name" value="COMMON DPR-INTERACTING PROTEIN-RELATED"/>
    <property type="match status" value="1"/>
</dbReference>
<evidence type="ECO:0000256" key="4">
    <source>
        <dbReference type="SAM" id="MobiDB-lite"/>
    </source>
</evidence>
<dbReference type="InterPro" id="IPR003591">
    <property type="entry name" value="Leu-rich_rpt_typical-subtyp"/>
</dbReference>
<proteinExistence type="predicted"/>
<dbReference type="Gene3D" id="1.20.1280.50">
    <property type="match status" value="1"/>
</dbReference>
<evidence type="ECO:0000313" key="5">
    <source>
        <dbReference type="EMBL" id="KAI7843023.1"/>
    </source>
</evidence>
<accession>A0AAD5DV23</accession>